<name>A0A498RX14_ACAVI</name>
<proteinExistence type="predicted"/>
<dbReference type="AlphaFoldDB" id="A0A498RX14"/>
<reference evidence="2 3" key="1">
    <citation type="submission" date="2018-08" db="EMBL/GenBank/DDBJ databases">
        <authorList>
            <person name="Laetsch R D."/>
            <person name="Stevens L."/>
            <person name="Kumar S."/>
            <person name="Blaxter L. M."/>
        </authorList>
    </citation>
    <scope>NUCLEOTIDE SEQUENCE [LARGE SCALE GENOMIC DNA]</scope>
</reference>
<evidence type="ECO:0000313" key="3">
    <source>
        <dbReference type="Proteomes" id="UP000276991"/>
    </source>
</evidence>
<evidence type="ECO:0000256" key="1">
    <source>
        <dbReference type="SAM" id="Phobius"/>
    </source>
</evidence>
<dbReference type="EMBL" id="UPTC01000004">
    <property type="protein sequence ID" value="VBB25245.1"/>
    <property type="molecule type" value="Genomic_DNA"/>
</dbReference>
<evidence type="ECO:0000313" key="2">
    <source>
        <dbReference type="EMBL" id="VBB25245.1"/>
    </source>
</evidence>
<keyword evidence="1" id="KW-0472">Membrane</keyword>
<keyword evidence="1" id="KW-1133">Transmembrane helix</keyword>
<sequence>MRKLLSLLTKRIKQTVMDKRSGENDQWILSSKTGENECKGDENEWIKPTVIGYLVGLLIGAIFVYKLMLICFTIVRCQQLSNHQLNLSNSNRELLTDDWMIGDEDDGNCDDVDKASWGRYFYRGIIVGFLIGLSGGILLGFLCWQIQVHKEDYKEDYNL</sequence>
<protein>
    <submittedName>
        <fullName evidence="2">Uncharacterized protein</fullName>
    </submittedName>
</protein>
<feature type="transmembrane region" description="Helical" evidence="1">
    <location>
        <begin position="120"/>
        <end position="144"/>
    </location>
</feature>
<keyword evidence="3" id="KW-1185">Reference proteome</keyword>
<feature type="transmembrane region" description="Helical" evidence="1">
    <location>
        <begin position="50"/>
        <end position="75"/>
    </location>
</feature>
<accession>A0A498RX14</accession>
<keyword evidence="1" id="KW-0812">Transmembrane</keyword>
<organism evidence="2 3">
    <name type="scientific">Acanthocheilonema viteae</name>
    <name type="common">Filarial nematode worm</name>
    <name type="synonym">Dipetalonema viteae</name>
    <dbReference type="NCBI Taxonomy" id="6277"/>
    <lineage>
        <taxon>Eukaryota</taxon>
        <taxon>Metazoa</taxon>
        <taxon>Ecdysozoa</taxon>
        <taxon>Nematoda</taxon>
        <taxon>Chromadorea</taxon>
        <taxon>Rhabditida</taxon>
        <taxon>Spirurina</taxon>
        <taxon>Spiruromorpha</taxon>
        <taxon>Filarioidea</taxon>
        <taxon>Onchocercidae</taxon>
        <taxon>Acanthocheilonema</taxon>
    </lineage>
</organism>
<gene>
    <name evidence="2" type="ORF">NAV_LOCUS75</name>
</gene>
<dbReference type="Proteomes" id="UP000276991">
    <property type="component" value="Unassembled WGS sequence"/>
</dbReference>
<dbReference type="OrthoDB" id="5834396at2759"/>